<evidence type="ECO:0000313" key="1">
    <source>
        <dbReference type="Proteomes" id="UP000694941"/>
    </source>
</evidence>
<dbReference type="SUPFAM" id="SSF56672">
    <property type="entry name" value="DNA/RNA polymerases"/>
    <property type="match status" value="1"/>
</dbReference>
<dbReference type="RefSeq" id="XP_022248512.1">
    <property type="nucleotide sequence ID" value="XM_022392804.1"/>
</dbReference>
<evidence type="ECO:0000313" key="2">
    <source>
        <dbReference type="RefSeq" id="XP_022248512.1"/>
    </source>
</evidence>
<keyword evidence="1" id="KW-1185">Reference proteome</keyword>
<proteinExistence type="predicted"/>
<protein>
    <submittedName>
        <fullName evidence="2">Uncharacterized protein LOC111087153</fullName>
    </submittedName>
</protein>
<organism evidence="1 2">
    <name type="scientific">Limulus polyphemus</name>
    <name type="common">Atlantic horseshoe crab</name>
    <dbReference type="NCBI Taxonomy" id="6850"/>
    <lineage>
        <taxon>Eukaryota</taxon>
        <taxon>Metazoa</taxon>
        <taxon>Ecdysozoa</taxon>
        <taxon>Arthropoda</taxon>
        <taxon>Chelicerata</taxon>
        <taxon>Merostomata</taxon>
        <taxon>Xiphosura</taxon>
        <taxon>Limulidae</taxon>
        <taxon>Limulus</taxon>
    </lineage>
</organism>
<name>A0ABM1SY06_LIMPO</name>
<dbReference type="Gene3D" id="3.10.10.10">
    <property type="entry name" value="HIV Type 1 Reverse Transcriptase, subunit A, domain 1"/>
    <property type="match status" value="1"/>
</dbReference>
<dbReference type="GeneID" id="111087153"/>
<accession>A0ABM1SY06</accession>
<dbReference type="Proteomes" id="UP000694941">
    <property type="component" value="Unplaced"/>
</dbReference>
<dbReference type="InterPro" id="IPR043502">
    <property type="entry name" value="DNA/RNA_pol_sf"/>
</dbReference>
<reference evidence="2" key="1">
    <citation type="submission" date="2025-08" db="UniProtKB">
        <authorList>
            <consortium name="RefSeq"/>
        </authorList>
    </citation>
    <scope>IDENTIFICATION</scope>
    <source>
        <tissue evidence="2">Muscle</tissue>
    </source>
</reference>
<sequence>MVLVLLPTENNKLTLQWKGPFEVQEGVNRIDYKVKVDGKIKIYHGNLLKRYFEREDDLKCAAIEAQMDMADVIVTDTEPEDSDFVIRDEDLLDLRPLGGDETYKDINISEHLICKQKKELQYLLCQYADIFTDRPDKTDLVQHSIETITRDPVKVKPYQVPYAMRDLIKQEVEAVLEPGITESLNSTYCSPVVI</sequence>
<gene>
    <name evidence="2" type="primary">LOC111087153</name>
</gene>